<evidence type="ECO:0008006" key="3">
    <source>
        <dbReference type="Google" id="ProtNLM"/>
    </source>
</evidence>
<dbReference type="EMBL" id="BLKX01000001">
    <property type="protein sequence ID" value="GFG80332.1"/>
    <property type="molecule type" value="Genomic_DNA"/>
</dbReference>
<evidence type="ECO:0000313" key="1">
    <source>
        <dbReference type="EMBL" id="GFG80332.1"/>
    </source>
</evidence>
<evidence type="ECO:0000313" key="2">
    <source>
        <dbReference type="Proteomes" id="UP000465240"/>
    </source>
</evidence>
<dbReference type="Proteomes" id="UP000465240">
    <property type="component" value="Unassembled WGS sequence"/>
</dbReference>
<proteinExistence type="predicted"/>
<name>A0ABQ1C7M9_9MYCO</name>
<comment type="caution">
    <text evidence="1">The sequence shown here is derived from an EMBL/GenBank/DDBJ whole genome shotgun (WGS) entry which is preliminary data.</text>
</comment>
<organism evidence="1 2">
    <name type="scientific">Mycobacterium paragordonae</name>
    <dbReference type="NCBI Taxonomy" id="1389713"/>
    <lineage>
        <taxon>Bacteria</taxon>
        <taxon>Bacillati</taxon>
        <taxon>Actinomycetota</taxon>
        <taxon>Actinomycetes</taxon>
        <taxon>Mycobacteriales</taxon>
        <taxon>Mycobacteriaceae</taxon>
        <taxon>Mycobacterium</taxon>
    </lineage>
</organism>
<reference evidence="1 2" key="1">
    <citation type="journal article" date="2019" name="Emerg. Microbes Infect.">
        <title>Comprehensive subspecies identification of 175 nontuberculous mycobacteria species based on 7547 genomic profiles.</title>
        <authorList>
            <person name="Matsumoto Y."/>
            <person name="Kinjo T."/>
            <person name="Motooka D."/>
            <person name="Nabeya D."/>
            <person name="Jung N."/>
            <person name="Uechi K."/>
            <person name="Horii T."/>
            <person name="Iida T."/>
            <person name="Fujita J."/>
            <person name="Nakamura S."/>
        </authorList>
    </citation>
    <scope>NUCLEOTIDE SEQUENCE [LARGE SCALE GENOMIC DNA]</scope>
    <source>
        <strain evidence="1 2">JCM 18565</strain>
    </source>
</reference>
<sequence length="64" mass="6703">MRGPRTALIAKTTACAARVTAAAGQLITDTASVTTSTVVVIHAAKRGPRTSTWLISDDINCSFR</sequence>
<keyword evidence="2" id="KW-1185">Reference proteome</keyword>
<protein>
    <recommendedName>
        <fullName evidence="3">Secreted protein</fullName>
    </recommendedName>
</protein>
<gene>
    <name evidence="1" type="ORF">MPRG_36080</name>
</gene>
<accession>A0ABQ1C7M9</accession>